<keyword evidence="10 15" id="KW-0479">Metal-binding</keyword>
<dbReference type="InterPro" id="IPR014720">
    <property type="entry name" value="dsRBD_dom"/>
</dbReference>
<evidence type="ECO:0000256" key="15">
    <source>
        <dbReference type="HAMAP-Rule" id="MF_00104"/>
    </source>
</evidence>
<dbReference type="EMBL" id="JACOPF010000001">
    <property type="protein sequence ID" value="MBC5687661.1"/>
    <property type="molecule type" value="Genomic_DNA"/>
</dbReference>
<dbReference type="GO" id="GO:0003725">
    <property type="term" value="F:double-stranded RNA binding"/>
    <property type="evidence" value="ECO:0007669"/>
    <property type="project" value="TreeGrafter"/>
</dbReference>
<evidence type="ECO:0000256" key="4">
    <source>
        <dbReference type="ARBA" id="ARBA00011738"/>
    </source>
</evidence>
<dbReference type="GO" id="GO:0006397">
    <property type="term" value="P:mRNA processing"/>
    <property type="evidence" value="ECO:0007669"/>
    <property type="project" value="UniProtKB-UniRule"/>
</dbReference>
<evidence type="ECO:0000259" key="17">
    <source>
        <dbReference type="PROSITE" id="PS50142"/>
    </source>
</evidence>
<feature type="active site" evidence="15">
    <location>
        <position position="51"/>
    </location>
</feature>
<evidence type="ECO:0000313" key="18">
    <source>
        <dbReference type="EMBL" id="MBC5687661.1"/>
    </source>
</evidence>
<dbReference type="InterPro" id="IPR011907">
    <property type="entry name" value="RNase_III"/>
</dbReference>
<dbReference type="Gene3D" id="1.10.1520.10">
    <property type="entry name" value="Ribonuclease III domain"/>
    <property type="match status" value="1"/>
</dbReference>
<evidence type="ECO:0000256" key="13">
    <source>
        <dbReference type="ARBA" id="ARBA00022842"/>
    </source>
</evidence>
<evidence type="ECO:0000256" key="3">
    <source>
        <dbReference type="ARBA" id="ARBA00010183"/>
    </source>
</evidence>
<comment type="similarity">
    <text evidence="3">Belongs to the ribonuclease III family.</text>
</comment>
<dbReference type="SMART" id="SM00358">
    <property type="entry name" value="DSRM"/>
    <property type="match status" value="1"/>
</dbReference>
<evidence type="ECO:0000259" key="16">
    <source>
        <dbReference type="PROSITE" id="PS50137"/>
    </source>
</evidence>
<keyword evidence="7 15" id="KW-0507">mRNA processing</keyword>
<gene>
    <name evidence="15" type="primary">rnc</name>
    <name evidence="18" type="ORF">H8S37_01755</name>
</gene>
<evidence type="ECO:0000256" key="11">
    <source>
        <dbReference type="ARBA" id="ARBA00022759"/>
    </source>
</evidence>
<dbReference type="CDD" id="cd00593">
    <property type="entry name" value="RIBOc"/>
    <property type="match status" value="1"/>
</dbReference>
<dbReference type="Gene3D" id="3.30.160.20">
    <property type="match status" value="1"/>
</dbReference>
<protein>
    <recommendedName>
        <fullName evidence="15">Ribonuclease 3</fullName>
        <ecNumber evidence="15">3.1.26.3</ecNumber>
    </recommendedName>
    <alternativeName>
        <fullName evidence="15">Ribonuclease III</fullName>
        <shortName evidence="15">RNase III</shortName>
    </alternativeName>
</protein>
<dbReference type="AlphaFoldDB" id="A0A923RNR8"/>
<comment type="function">
    <text evidence="15">Digests double-stranded RNA. Involved in the processing of primary rRNA transcript to yield the immediate precursors to the large and small rRNAs (23S and 16S). Processes some mRNAs, and tRNAs when they are encoded in the rRNA operon. Processes pre-crRNA and tracrRNA of type II CRISPR loci if present in the organism.</text>
</comment>
<keyword evidence="15" id="KW-0699">rRNA-binding</keyword>
<keyword evidence="8 15" id="KW-0819">tRNA processing</keyword>
<proteinExistence type="inferred from homology"/>
<evidence type="ECO:0000256" key="7">
    <source>
        <dbReference type="ARBA" id="ARBA00022664"/>
    </source>
</evidence>
<comment type="subunit">
    <text evidence="4 15">Homodimer.</text>
</comment>
<dbReference type="HAMAP" id="MF_00104">
    <property type="entry name" value="RNase_III"/>
    <property type="match status" value="1"/>
</dbReference>
<dbReference type="Pfam" id="PF14622">
    <property type="entry name" value="Ribonucleas_3_3"/>
    <property type="match status" value="1"/>
</dbReference>
<dbReference type="GO" id="GO:0046872">
    <property type="term" value="F:metal ion binding"/>
    <property type="evidence" value="ECO:0007669"/>
    <property type="project" value="UniProtKB-KW"/>
</dbReference>
<dbReference type="PANTHER" id="PTHR11207:SF0">
    <property type="entry name" value="RIBONUCLEASE 3"/>
    <property type="match status" value="1"/>
</dbReference>
<evidence type="ECO:0000256" key="6">
    <source>
        <dbReference type="ARBA" id="ARBA00022552"/>
    </source>
</evidence>
<dbReference type="PROSITE" id="PS50142">
    <property type="entry name" value="RNASE_3_2"/>
    <property type="match status" value="1"/>
</dbReference>
<evidence type="ECO:0000256" key="12">
    <source>
        <dbReference type="ARBA" id="ARBA00022801"/>
    </source>
</evidence>
<feature type="active site" evidence="15">
    <location>
        <position position="123"/>
    </location>
</feature>
<dbReference type="CDD" id="cd10845">
    <property type="entry name" value="DSRM_RNAse_III_family"/>
    <property type="match status" value="1"/>
</dbReference>
<dbReference type="SUPFAM" id="SSF54768">
    <property type="entry name" value="dsRNA-binding domain-like"/>
    <property type="match status" value="1"/>
</dbReference>
<evidence type="ECO:0000313" key="19">
    <source>
        <dbReference type="Proteomes" id="UP000652477"/>
    </source>
</evidence>
<keyword evidence="9 15" id="KW-0540">Nuclease</keyword>
<evidence type="ECO:0000256" key="14">
    <source>
        <dbReference type="ARBA" id="ARBA00022884"/>
    </source>
</evidence>
<dbReference type="InterPro" id="IPR036389">
    <property type="entry name" value="RNase_III_sf"/>
</dbReference>
<dbReference type="GO" id="GO:0005737">
    <property type="term" value="C:cytoplasm"/>
    <property type="evidence" value="ECO:0007669"/>
    <property type="project" value="UniProtKB-SubCell"/>
</dbReference>
<feature type="domain" description="RNase III" evidence="17">
    <location>
        <begin position="5"/>
        <end position="134"/>
    </location>
</feature>
<dbReference type="SMART" id="SM00535">
    <property type="entry name" value="RIBOc"/>
    <property type="match status" value="1"/>
</dbReference>
<dbReference type="GO" id="GO:0008033">
    <property type="term" value="P:tRNA processing"/>
    <property type="evidence" value="ECO:0007669"/>
    <property type="project" value="UniProtKB-KW"/>
</dbReference>
<reference evidence="18" key="1">
    <citation type="submission" date="2020-08" db="EMBL/GenBank/DDBJ databases">
        <title>Genome public.</title>
        <authorList>
            <person name="Liu C."/>
            <person name="Sun Q."/>
        </authorList>
    </citation>
    <scope>NUCLEOTIDE SEQUENCE</scope>
    <source>
        <strain evidence="18">NSJ-55</strain>
    </source>
</reference>
<dbReference type="Pfam" id="PF00035">
    <property type="entry name" value="dsrm"/>
    <property type="match status" value="1"/>
</dbReference>
<feature type="binding site" evidence="15">
    <location>
        <position position="123"/>
    </location>
    <ligand>
        <name>Mg(2+)</name>
        <dbReference type="ChEBI" id="CHEBI:18420"/>
    </ligand>
</feature>
<feature type="binding site" evidence="15">
    <location>
        <position position="120"/>
    </location>
    <ligand>
        <name>Mg(2+)</name>
        <dbReference type="ChEBI" id="CHEBI:18420"/>
    </ligand>
</feature>
<evidence type="ECO:0000256" key="9">
    <source>
        <dbReference type="ARBA" id="ARBA00022722"/>
    </source>
</evidence>
<comment type="caution">
    <text evidence="18">The sequence shown here is derived from an EMBL/GenBank/DDBJ whole genome shotgun (WGS) entry which is preliminary data.</text>
</comment>
<evidence type="ECO:0000256" key="10">
    <source>
        <dbReference type="ARBA" id="ARBA00022723"/>
    </source>
</evidence>
<keyword evidence="11 15" id="KW-0255">Endonuclease</keyword>
<accession>A0A923RNR8</accession>
<dbReference type="RefSeq" id="WP_186874335.1">
    <property type="nucleotide sequence ID" value="NZ_JACOPF010000001.1"/>
</dbReference>
<keyword evidence="14 15" id="KW-0694">RNA-binding</keyword>
<dbReference type="GO" id="GO:0042802">
    <property type="term" value="F:identical protein binding"/>
    <property type="evidence" value="ECO:0007669"/>
    <property type="project" value="UniProtKB-ARBA"/>
</dbReference>
<dbReference type="GO" id="GO:0019843">
    <property type="term" value="F:rRNA binding"/>
    <property type="evidence" value="ECO:0007669"/>
    <property type="project" value="UniProtKB-KW"/>
</dbReference>
<keyword evidence="19" id="KW-1185">Reference proteome</keyword>
<feature type="domain" description="DRBM" evidence="16">
    <location>
        <begin position="158"/>
        <end position="227"/>
    </location>
</feature>
<name>A0A923RNR8_9FIRM</name>
<organism evidence="18 19">
    <name type="scientific">Mediterraneibacter hominis</name>
    <dbReference type="NCBI Taxonomy" id="2763054"/>
    <lineage>
        <taxon>Bacteria</taxon>
        <taxon>Bacillati</taxon>
        <taxon>Bacillota</taxon>
        <taxon>Clostridia</taxon>
        <taxon>Lachnospirales</taxon>
        <taxon>Lachnospiraceae</taxon>
        <taxon>Mediterraneibacter</taxon>
    </lineage>
</organism>
<dbReference type="GO" id="GO:0006364">
    <property type="term" value="P:rRNA processing"/>
    <property type="evidence" value="ECO:0007669"/>
    <property type="project" value="UniProtKB-UniRule"/>
</dbReference>
<dbReference type="EC" id="3.1.26.3" evidence="15"/>
<evidence type="ECO:0000256" key="8">
    <source>
        <dbReference type="ARBA" id="ARBA00022694"/>
    </source>
</evidence>
<dbReference type="SUPFAM" id="SSF69065">
    <property type="entry name" value="RNase III domain-like"/>
    <property type="match status" value="1"/>
</dbReference>
<dbReference type="PROSITE" id="PS00517">
    <property type="entry name" value="RNASE_3_1"/>
    <property type="match status" value="1"/>
</dbReference>
<comment type="cofactor">
    <cofactor evidence="15">
        <name>Mg(2+)</name>
        <dbReference type="ChEBI" id="CHEBI:18420"/>
    </cofactor>
</comment>
<evidence type="ECO:0000256" key="1">
    <source>
        <dbReference type="ARBA" id="ARBA00000109"/>
    </source>
</evidence>
<keyword evidence="12 15" id="KW-0378">Hydrolase</keyword>
<dbReference type="FunFam" id="3.30.160.20:FF:000003">
    <property type="entry name" value="Ribonuclease 3"/>
    <property type="match status" value="1"/>
</dbReference>
<dbReference type="GO" id="GO:0004525">
    <property type="term" value="F:ribonuclease III activity"/>
    <property type="evidence" value="ECO:0007669"/>
    <property type="project" value="UniProtKB-UniRule"/>
</dbReference>
<keyword evidence="5 15" id="KW-0963">Cytoplasm</keyword>
<sequence length="229" mass="26231">MNEKLKKLERQIGYTFQDFSLLKKAMMHSSYTNEKHMEKHYCNERLEFLGDAVLELVSSEYLFLNEPKVSEGELTKTRASMVCEPSLAFCAREIGLGEYLLLGRGEEATGGRQRDSITSDAMEALIGAIYLDGGFTNAKEFIHRFIMTDLENKKLFYDSKTILQEMIQAQTDERILYQLVKEEGPDHNKSFFVEVKIGDRTFGIGKGRTKKAAEQKAAYEAILKLKKER</sequence>
<comment type="catalytic activity">
    <reaction evidence="1 15">
        <text>Endonucleolytic cleavage to 5'-phosphomonoester.</text>
        <dbReference type="EC" id="3.1.26.3"/>
    </reaction>
</comment>
<keyword evidence="13 15" id="KW-0460">Magnesium</keyword>
<dbReference type="NCBIfam" id="TIGR02191">
    <property type="entry name" value="RNaseIII"/>
    <property type="match status" value="1"/>
</dbReference>
<evidence type="ECO:0000256" key="5">
    <source>
        <dbReference type="ARBA" id="ARBA00022490"/>
    </source>
</evidence>
<comment type="subcellular location">
    <subcellularLocation>
        <location evidence="2 15">Cytoplasm</location>
    </subcellularLocation>
</comment>
<keyword evidence="6 15" id="KW-0698">rRNA processing</keyword>
<feature type="binding site" evidence="15">
    <location>
        <position position="47"/>
    </location>
    <ligand>
        <name>Mg(2+)</name>
        <dbReference type="ChEBI" id="CHEBI:18420"/>
    </ligand>
</feature>
<dbReference type="InterPro" id="IPR000999">
    <property type="entry name" value="RNase_III_dom"/>
</dbReference>
<dbReference type="PROSITE" id="PS50137">
    <property type="entry name" value="DS_RBD"/>
    <property type="match status" value="1"/>
</dbReference>
<dbReference type="Proteomes" id="UP000652477">
    <property type="component" value="Unassembled WGS sequence"/>
</dbReference>
<dbReference type="PANTHER" id="PTHR11207">
    <property type="entry name" value="RIBONUCLEASE III"/>
    <property type="match status" value="1"/>
</dbReference>
<dbReference type="GO" id="GO:0010468">
    <property type="term" value="P:regulation of gene expression"/>
    <property type="evidence" value="ECO:0007669"/>
    <property type="project" value="TreeGrafter"/>
</dbReference>
<evidence type="ECO:0000256" key="2">
    <source>
        <dbReference type="ARBA" id="ARBA00004496"/>
    </source>
</evidence>
<dbReference type="FunFam" id="1.10.1520.10:FF:000001">
    <property type="entry name" value="Ribonuclease 3"/>
    <property type="match status" value="1"/>
</dbReference>